<protein>
    <submittedName>
        <fullName evidence="1">Uncharacterized protein</fullName>
    </submittedName>
</protein>
<proteinExistence type="predicted"/>
<dbReference type="EMBL" id="VSSQ01042208">
    <property type="protein sequence ID" value="MPM95751.1"/>
    <property type="molecule type" value="Genomic_DNA"/>
</dbReference>
<gene>
    <name evidence="1" type="ORF">SDC9_142906</name>
</gene>
<name>A0A645E2H3_9ZZZZ</name>
<organism evidence="1">
    <name type="scientific">bioreactor metagenome</name>
    <dbReference type="NCBI Taxonomy" id="1076179"/>
    <lineage>
        <taxon>unclassified sequences</taxon>
        <taxon>metagenomes</taxon>
        <taxon>ecological metagenomes</taxon>
    </lineage>
</organism>
<accession>A0A645E2H3</accession>
<sequence>MRDPRRTGGHTHNCGGVEWRCDHWSMPVVIQRRQQLVSTRCRHNTGSRFFISQTRGERGQQLHMGTARLFLWDGEQENQVNSFRTVDPLPAQGLAERRHSKSGFFHSRRFPVWYRQPFS</sequence>
<reference evidence="1" key="1">
    <citation type="submission" date="2019-08" db="EMBL/GenBank/DDBJ databases">
        <authorList>
            <person name="Kucharzyk K."/>
            <person name="Murdoch R.W."/>
            <person name="Higgins S."/>
            <person name="Loffler F."/>
        </authorList>
    </citation>
    <scope>NUCLEOTIDE SEQUENCE</scope>
</reference>
<evidence type="ECO:0000313" key="1">
    <source>
        <dbReference type="EMBL" id="MPM95751.1"/>
    </source>
</evidence>
<dbReference type="AlphaFoldDB" id="A0A645E2H3"/>
<comment type="caution">
    <text evidence="1">The sequence shown here is derived from an EMBL/GenBank/DDBJ whole genome shotgun (WGS) entry which is preliminary data.</text>
</comment>